<dbReference type="AlphaFoldDB" id="A0A1L0B396"/>
<dbReference type="VEuPathDB" id="FungiDB:HGUI_01627"/>
<sequence>MMFNNTDKETKTADLIEDKSTEDLQKILNTAQTHNLRLGKIHENLEKDQSRFLNKIMSLLSTYEEMQEEQGPQNTTFEEMILQAQKYCNIDVKKSLEEQDDDTKKNIKDYKTLVLDIN</sequence>
<gene>
    <name evidence="1" type="ORF">HGUI_01627</name>
</gene>
<proteinExistence type="predicted"/>
<reference evidence="2" key="1">
    <citation type="submission" date="2016-11" db="EMBL/GenBank/DDBJ databases">
        <authorList>
            <person name="Guldener U."/>
        </authorList>
    </citation>
    <scope>NUCLEOTIDE SEQUENCE [LARGE SCALE GENOMIC DNA]</scope>
</reference>
<evidence type="ECO:0000313" key="1">
    <source>
        <dbReference type="EMBL" id="SGZ39427.1"/>
    </source>
</evidence>
<accession>A0A1L0B396</accession>
<dbReference type="Proteomes" id="UP000183365">
    <property type="component" value="Unassembled WGS sequence"/>
</dbReference>
<dbReference type="OrthoDB" id="10345949at2759"/>
<organism evidence="1 2">
    <name type="scientific">Hanseniaspora guilliermondii</name>
    <dbReference type="NCBI Taxonomy" id="56406"/>
    <lineage>
        <taxon>Eukaryota</taxon>
        <taxon>Fungi</taxon>
        <taxon>Dikarya</taxon>
        <taxon>Ascomycota</taxon>
        <taxon>Saccharomycotina</taxon>
        <taxon>Saccharomycetes</taxon>
        <taxon>Saccharomycodales</taxon>
        <taxon>Saccharomycodaceae</taxon>
        <taxon>Hanseniaspora</taxon>
    </lineage>
</organism>
<protein>
    <submittedName>
        <fullName evidence="1">Uncharacterized protein</fullName>
    </submittedName>
</protein>
<evidence type="ECO:0000313" key="2">
    <source>
        <dbReference type="Proteomes" id="UP000183365"/>
    </source>
</evidence>
<dbReference type="EMBL" id="FQNF01000023">
    <property type="protein sequence ID" value="SGZ39427.1"/>
    <property type="molecule type" value="Genomic_DNA"/>
</dbReference>
<name>A0A1L0B396_9ASCO</name>
<keyword evidence="2" id="KW-1185">Reference proteome</keyword>